<feature type="chain" id="PRO_5042821673" description="Ferritin" evidence="6">
    <location>
        <begin position="17"/>
        <end position="217"/>
    </location>
</feature>
<dbReference type="GO" id="GO:0008199">
    <property type="term" value="F:ferric iron binding"/>
    <property type="evidence" value="ECO:0007669"/>
    <property type="project" value="InterPro"/>
</dbReference>
<comment type="function">
    <text evidence="5">Stores iron in a soluble, non-toxic, readily available form. Important for iron homeostasis. Iron is taken up in the ferrous form and deposited as ferric hydroxides after oxidation.</text>
</comment>
<evidence type="ECO:0000313" key="9">
    <source>
        <dbReference type="Proteomes" id="UP001378592"/>
    </source>
</evidence>
<dbReference type="EMBL" id="JAZDUA010000024">
    <property type="protein sequence ID" value="KAK7872482.1"/>
    <property type="molecule type" value="Genomic_DNA"/>
</dbReference>
<keyword evidence="3 5" id="KW-0479">Metal-binding</keyword>
<comment type="similarity">
    <text evidence="1 5">Belongs to the ferritin family.</text>
</comment>
<dbReference type="GO" id="GO:0006826">
    <property type="term" value="P:iron ion transport"/>
    <property type="evidence" value="ECO:0007669"/>
    <property type="project" value="InterPro"/>
</dbReference>
<evidence type="ECO:0000256" key="6">
    <source>
        <dbReference type="SAM" id="SignalP"/>
    </source>
</evidence>
<dbReference type="PANTHER" id="PTHR11431">
    <property type="entry name" value="FERRITIN"/>
    <property type="match status" value="1"/>
</dbReference>
<reference evidence="8 9" key="1">
    <citation type="submission" date="2024-03" db="EMBL/GenBank/DDBJ databases">
        <title>The genome assembly and annotation of the cricket Gryllus longicercus Weissman &amp; Gray.</title>
        <authorList>
            <person name="Szrajer S."/>
            <person name="Gray D."/>
            <person name="Ylla G."/>
        </authorList>
    </citation>
    <scope>NUCLEOTIDE SEQUENCE [LARGE SCALE GENOMIC DNA]</scope>
    <source>
        <strain evidence="8">DAG 2021-001</strain>
        <tissue evidence="8">Whole body minus gut</tissue>
    </source>
</reference>
<accession>A0AAN9W2H4</accession>
<evidence type="ECO:0000256" key="5">
    <source>
        <dbReference type="RuleBase" id="RU361145"/>
    </source>
</evidence>
<evidence type="ECO:0000259" key="7">
    <source>
        <dbReference type="PROSITE" id="PS50905"/>
    </source>
</evidence>
<dbReference type="PANTHER" id="PTHR11431:SF51">
    <property type="entry name" value="FERRITIN"/>
    <property type="match status" value="1"/>
</dbReference>
<dbReference type="GO" id="GO:0005737">
    <property type="term" value="C:cytoplasm"/>
    <property type="evidence" value="ECO:0007669"/>
    <property type="project" value="TreeGrafter"/>
</dbReference>
<dbReference type="GO" id="GO:0006879">
    <property type="term" value="P:intracellular iron ion homeostasis"/>
    <property type="evidence" value="ECO:0007669"/>
    <property type="project" value="UniProtKB-KW"/>
</dbReference>
<evidence type="ECO:0000256" key="1">
    <source>
        <dbReference type="ARBA" id="ARBA00007513"/>
    </source>
</evidence>
<dbReference type="Gene3D" id="1.20.1260.10">
    <property type="match status" value="1"/>
</dbReference>
<keyword evidence="9" id="KW-1185">Reference proteome</keyword>
<keyword evidence="2 5" id="KW-0409">Iron storage</keyword>
<protein>
    <recommendedName>
        <fullName evidence="5">Ferritin</fullName>
    </recommendedName>
</protein>
<keyword evidence="6" id="KW-0732">Signal</keyword>
<name>A0AAN9W2H4_9ORTH</name>
<evidence type="ECO:0000313" key="8">
    <source>
        <dbReference type="EMBL" id="KAK7872482.1"/>
    </source>
</evidence>
<dbReference type="SUPFAM" id="SSF47240">
    <property type="entry name" value="Ferritin-like"/>
    <property type="match status" value="1"/>
</dbReference>
<evidence type="ECO:0000256" key="3">
    <source>
        <dbReference type="ARBA" id="ARBA00022723"/>
    </source>
</evidence>
<evidence type="ECO:0000256" key="4">
    <source>
        <dbReference type="ARBA" id="ARBA00023004"/>
    </source>
</evidence>
<dbReference type="InterPro" id="IPR009040">
    <property type="entry name" value="Ferritin-like_diiron"/>
</dbReference>
<proteinExistence type="inferred from homology"/>
<feature type="signal peptide" evidence="6">
    <location>
        <begin position="1"/>
        <end position="16"/>
    </location>
</feature>
<dbReference type="GO" id="GO:0008198">
    <property type="term" value="F:ferrous iron binding"/>
    <property type="evidence" value="ECO:0007669"/>
    <property type="project" value="TreeGrafter"/>
</dbReference>
<keyword evidence="4 5" id="KW-0408">Iron</keyword>
<organism evidence="8 9">
    <name type="scientific">Gryllus longicercus</name>
    <dbReference type="NCBI Taxonomy" id="2509291"/>
    <lineage>
        <taxon>Eukaryota</taxon>
        <taxon>Metazoa</taxon>
        <taxon>Ecdysozoa</taxon>
        <taxon>Arthropoda</taxon>
        <taxon>Hexapoda</taxon>
        <taxon>Insecta</taxon>
        <taxon>Pterygota</taxon>
        <taxon>Neoptera</taxon>
        <taxon>Polyneoptera</taxon>
        <taxon>Orthoptera</taxon>
        <taxon>Ensifera</taxon>
        <taxon>Gryllidea</taxon>
        <taxon>Grylloidea</taxon>
        <taxon>Gryllidae</taxon>
        <taxon>Gryllinae</taxon>
        <taxon>Gryllus</taxon>
    </lineage>
</organism>
<sequence>MKVLIFVVALFAVAAGEFCYSSTKLSCDQDTTKGVNCTAAYGLAHNYIRDLQIYANMHITRNFQYLLMSSHFGNYRKEREGFKKLYRKLSDTAWQDAIDLIKYIAMRGGKMDFHYDEDGSDVTRSTIAMSELESLGKSLDIQKKLALKAHEIYKASHRHDPEISDYVEDKFMHKHAKTIRNLAGYTRDLSRLLEGEKDTSAVGLKLFILDSYLEKVV</sequence>
<dbReference type="InterPro" id="IPR012347">
    <property type="entry name" value="Ferritin-like"/>
</dbReference>
<dbReference type="InterPro" id="IPR001519">
    <property type="entry name" value="Ferritin"/>
</dbReference>
<dbReference type="InterPro" id="IPR009078">
    <property type="entry name" value="Ferritin-like_SF"/>
</dbReference>
<feature type="domain" description="Ferritin-like diiron" evidence="7">
    <location>
        <begin position="41"/>
        <end position="193"/>
    </location>
</feature>
<evidence type="ECO:0000256" key="2">
    <source>
        <dbReference type="ARBA" id="ARBA00022434"/>
    </source>
</evidence>
<comment type="caution">
    <text evidence="8">The sequence shown here is derived from an EMBL/GenBank/DDBJ whole genome shotgun (WGS) entry which is preliminary data.</text>
</comment>
<gene>
    <name evidence="8" type="ORF">R5R35_014272</name>
</gene>
<dbReference type="CDD" id="cd01056">
    <property type="entry name" value="Euk_Ferritin"/>
    <property type="match status" value="1"/>
</dbReference>
<dbReference type="AlphaFoldDB" id="A0AAN9W2H4"/>
<dbReference type="Pfam" id="PF00210">
    <property type="entry name" value="Ferritin"/>
    <property type="match status" value="1"/>
</dbReference>
<dbReference type="Proteomes" id="UP001378592">
    <property type="component" value="Unassembled WGS sequence"/>
</dbReference>
<dbReference type="InterPro" id="IPR008331">
    <property type="entry name" value="Ferritin_DPS_dom"/>
</dbReference>
<dbReference type="PROSITE" id="PS50905">
    <property type="entry name" value="FERRITIN_LIKE"/>
    <property type="match status" value="1"/>
</dbReference>